<dbReference type="OrthoDB" id="23692at2"/>
<dbReference type="NCBIfam" id="TIGR00254">
    <property type="entry name" value="GGDEF"/>
    <property type="match status" value="1"/>
</dbReference>
<dbReference type="CDD" id="cd01949">
    <property type="entry name" value="GGDEF"/>
    <property type="match status" value="1"/>
</dbReference>
<dbReference type="SUPFAM" id="SSF48452">
    <property type="entry name" value="TPR-like"/>
    <property type="match status" value="1"/>
</dbReference>
<dbReference type="PANTHER" id="PTHR45138:SF9">
    <property type="entry name" value="DIGUANYLATE CYCLASE DGCM-RELATED"/>
    <property type="match status" value="1"/>
</dbReference>
<dbReference type="AlphaFoldDB" id="A0A317ZQQ6"/>
<dbReference type="GO" id="GO:1902201">
    <property type="term" value="P:negative regulation of bacterial-type flagellum-dependent cell motility"/>
    <property type="evidence" value="ECO:0007669"/>
    <property type="project" value="TreeGrafter"/>
</dbReference>
<dbReference type="SUPFAM" id="SSF55073">
    <property type="entry name" value="Nucleotide cyclase"/>
    <property type="match status" value="1"/>
</dbReference>
<comment type="caution">
    <text evidence="4">The sequence shown here is derived from an EMBL/GenBank/DDBJ whole genome shotgun (WGS) entry which is preliminary data.</text>
</comment>
<name>A0A317ZQQ6_9MICO</name>
<evidence type="ECO:0000256" key="1">
    <source>
        <dbReference type="SAM" id="Coils"/>
    </source>
</evidence>
<evidence type="ECO:0000313" key="5">
    <source>
        <dbReference type="Proteomes" id="UP000246722"/>
    </source>
</evidence>
<dbReference type="EMBL" id="QHLY01000012">
    <property type="protein sequence ID" value="PXA68198.1"/>
    <property type="molecule type" value="Genomic_DNA"/>
</dbReference>
<dbReference type="Gene3D" id="1.25.40.10">
    <property type="entry name" value="Tetratricopeptide repeat domain"/>
    <property type="match status" value="1"/>
</dbReference>
<dbReference type="Pfam" id="PF00990">
    <property type="entry name" value="GGDEF"/>
    <property type="match status" value="1"/>
</dbReference>
<dbReference type="PROSITE" id="PS50887">
    <property type="entry name" value="GGDEF"/>
    <property type="match status" value="1"/>
</dbReference>
<feature type="domain" description="GGDEF" evidence="3">
    <location>
        <begin position="504"/>
        <end position="636"/>
    </location>
</feature>
<evidence type="ECO:0000256" key="2">
    <source>
        <dbReference type="SAM" id="MobiDB-lite"/>
    </source>
</evidence>
<dbReference type="SMART" id="SM00267">
    <property type="entry name" value="GGDEF"/>
    <property type="match status" value="1"/>
</dbReference>
<dbReference type="GO" id="GO:0052621">
    <property type="term" value="F:diguanylate cyclase activity"/>
    <property type="evidence" value="ECO:0007669"/>
    <property type="project" value="TreeGrafter"/>
</dbReference>
<sequence length="638" mass="68648">MTAPGDTVEPLPAGATTPAETEVPGDAILAAADAMADAITDAEASIDPTLPGGFVDLADLPAPADSAVLPAPVVTAPPTPDDAASARSVPSTRSGTLAPSRRSAINQLLDESAQANRDGKHHQGAAHAEQVLADESITPAQQARARQLLSGHRLRLGEFEASVLNGLLALEYLTASGDLLAQSTVHCTLALAFHETALEEPALQHVLGALEAARACGSHTAEFWALSRSSMVHQALGDADRSIELGRQALALADTLHDPEAAFAARNNLGDSCLEIARSKRSRGEDAWTVLNEGIELTRAAVQHALQQRHAFYETVARTNLVGFLIEMGEYADARRQAVRSKTIAITNKYRNLAVNNDAQLAEVARAEGRIDAACAMMDAQLADPSVAEDAALNVKLHRALYEMHQSSGRFELALRHHEELHVLMLGLTRQTAGLQSRMLINSLEIEQARHEAQRSQLEAEMQRIRAEELDQQAHTDPLTRLPNRRALDRQLPEMMATARDRAEPLCAVMVDMDHFKRVNDEYGHATGDRVLTTMATILGDATRETDLAVRVGGEEFLLVLGNTTLDQAMLICKRLLGQVRDHPWGVVTGGLRCTASVGVALLTPDETVSRWLGRADAALYEAKAAGRNRVELAGARP</sequence>
<protein>
    <recommendedName>
        <fullName evidence="3">GGDEF domain-containing protein</fullName>
    </recommendedName>
</protein>
<keyword evidence="5" id="KW-1185">Reference proteome</keyword>
<dbReference type="FunFam" id="3.30.70.270:FF:000001">
    <property type="entry name" value="Diguanylate cyclase domain protein"/>
    <property type="match status" value="1"/>
</dbReference>
<dbReference type="Proteomes" id="UP000246722">
    <property type="component" value="Unassembled WGS sequence"/>
</dbReference>
<evidence type="ECO:0000313" key="4">
    <source>
        <dbReference type="EMBL" id="PXA68198.1"/>
    </source>
</evidence>
<reference evidence="4 5" key="1">
    <citation type="submission" date="2018-05" db="EMBL/GenBank/DDBJ databases">
        <title>Genetic diversity of glacier-inhabiting Cryobacterium bacteria in China and description of Cryobacterium mengkeensis sp. nov. and Arthrobacter glacialis sp. nov.</title>
        <authorList>
            <person name="Liu Q."/>
            <person name="Xin Y.-H."/>
        </authorList>
    </citation>
    <scope>NUCLEOTIDE SEQUENCE [LARGE SCALE GENOMIC DNA]</scope>
    <source>
        <strain evidence="4 5">SK-1</strain>
    </source>
</reference>
<feature type="region of interest" description="Disordered" evidence="2">
    <location>
        <begin position="71"/>
        <end position="101"/>
    </location>
</feature>
<dbReference type="Gene3D" id="3.30.70.270">
    <property type="match status" value="1"/>
</dbReference>
<keyword evidence="1" id="KW-0175">Coiled coil</keyword>
<dbReference type="RefSeq" id="WP_110127867.1">
    <property type="nucleotide sequence ID" value="NZ_QHLY01000012.1"/>
</dbReference>
<dbReference type="InterPro" id="IPR011990">
    <property type="entry name" value="TPR-like_helical_dom_sf"/>
</dbReference>
<dbReference type="InterPro" id="IPR000160">
    <property type="entry name" value="GGDEF_dom"/>
</dbReference>
<dbReference type="GO" id="GO:0005886">
    <property type="term" value="C:plasma membrane"/>
    <property type="evidence" value="ECO:0007669"/>
    <property type="project" value="TreeGrafter"/>
</dbReference>
<dbReference type="InterPro" id="IPR029787">
    <property type="entry name" value="Nucleotide_cyclase"/>
</dbReference>
<feature type="region of interest" description="Disordered" evidence="2">
    <location>
        <begin position="113"/>
        <end position="134"/>
    </location>
</feature>
<feature type="region of interest" description="Disordered" evidence="2">
    <location>
        <begin position="1"/>
        <end position="23"/>
    </location>
</feature>
<proteinExistence type="predicted"/>
<dbReference type="PANTHER" id="PTHR45138">
    <property type="entry name" value="REGULATORY COMPONENTS OF SENSORY TRANSDUCTION SYSTEM"/>
    <property type="match status" value="1"/>
</dbReference>
<dbReference type="InterPro" id="IPR050469">
    <property type="entry name" value="Diguanylate_Cyclase"/>
</dbReference>
<accession>A0A317ZQQ6</accession>
<evidence type="ECO:0000259" key="3">
    <source>
        <dbReference type="PROSITE" id="PS50887"/>
    </source>
</evidence>
<dbReference type="InterPro" id="IPR043128">
    <property type="entry name" value="Rev_trsase/Diguanyl_cyclase"/>
</dbReference>
<dbReference type="GO" id="GO:0043709">
    <property type="term" value="P:cell adhesion involved in single-species biofilm formation"/>
    <property type="evidence" value="ECO:0007669"/>
    <property type="project" value="TreeGrafter"/>
</dbReference>
<feature type="compositionally biased region" description="Polar residues" evidence="2">
    <location>
        <begin position="88"/>
        <end position="97"/>
    </location>
</feature>
<organism evidence="4 5">
    <name type="scientific">Cryobacterium arcticum</name>
    <dbReference type="NCBI Taxonomy" id="670052"/>
    <lineage>
        <taxon>Bacteria</taxon>
        <taxon>Bacillati</taxon>
        <taxon>Actinomycetota</taxon>
        <taxon>Actinomycetes</taxon>
        <taxon>Micrococcales</taxon>
        <taxon>Microbacteriaceae</taxon>
        <taxon>Cryobacterium</taxon>
    </lineage>
</organism>
<feature type="coiled-coil region" evidence="1">
    <location>
        <begin position="441"/>
        <end position="473"/>
    </location>
</feature>
<gene>
    <name evidence="4" type="ORF">CTB96_16365</name>
</gene>